<accession>A0A0D9YL79</accession>
<evidence type="ECO:0008006" key="6">
    <source>
        <dbReference type="Google" id="ProtNLM"/>
    </source>
</evidence>
<dbReference type="eggNOG" id="KOG4197">
    <property type="taxonomic scope" value="Eukaryota"/>
</dbReference>
<name>A0A0D9YL79_9ORYZ</name>
<evidence type="ECO:0000256" key="3">
    <source>
        <dbReference type="ARBA" id="ARBA00022946"/>
    </source>
</evidence>
<dbReference type="STRING" id="40148.A0A0D9YL79"/>
<dbReference type="Gene3D" id="1.25.40.10">
    <property type="entry name" value="Tetratricopeptide repeat domain"/>
    <property type="match status" value="2"/>
</dbReference>
<organism evidence="4">
    <name type="scientific">Oryza glumipatula</name>
    <dbReference type="NCBI Taxonomy" id="40148"/>
    <lineage>
        <taxon>Eukaryota</taxon>
        <taxon>Viridiplantae</taxon>
        <taxon>Streptophyta</taxon>
        <taxon>Embryophyta</taxon>
        <taxon>Tracheophyta</taxon>
        <taxon>Spermatophyta</taxon>
        <taxon>Magnoliopsida</taxon>
        <taxon>Liliopsida</taxon>
        <taxon>Poales</taxon>
        <taxon>Poaceae</taxon>
        <taxon>BOP clade</taxon>
        <taxon>Oryzoideae</taxon>
        <taxon>Oryzeae</taxon>
        <taxon>Oryzinae</taxon>
        <taxon>Oryza</taxon>
    </lineage>
</organism>
<evidence type="ECO:0000313" key="4">
    <source>
        <dbReference type="EnsemblPlants" id="OGLUM02G00750.1"/>
    </source>
</evidence>
<dbReference type="GO" id="GO:0042134">
    <property type="term" value="F:rRNA primary transcript binding"/>
    <property type="evidence" value="ECO:0007669"/>
    <property type="project" value="TreeGrafter"/>
</dbReference>
<reference evidence="4" key="1">
    <citation type="submission" date="2015-04" db="UniProtKB">
        <authorList>
            <consortium name="EnsemblPlants"/>
        </authorList>
    </citation>
    <scope>IDENTIFICATION</scope>
</reference>
<dbReference type="AlphaFoldDB" id="A0A0D9YL79"/>
<dbReference type="GO" id="GO:0009570">
    <property type="term" value="C:chloroplast stroma"/>
    <property type="evidence" value="ECO:0007669"/>
    <property type="project" value="TreeGrafter"/>
</dbReference>
<dbReference type="GO" id="GO:0003729">
    <property type="term" value="F:mRNA binding"/>
    <property type="evidence" value="ECO:0007669"/>
    <property type="project" value="TreeGrafter"/>
</dbReference>
<dbReference type="InterPro" id="IPR011990">
    <property type="entry name" value="TPR-like_helical_dom_sf"/>
</dbReference>
<dbReference type="Gramene" id="OGLUM02G00750.1">
    <property type="protein sequence ID" value="OGLUM02G00750.1"/>
    <property type="gene ID" value="OGLUM02G00750"/>
</dbReference>
<evidence type="ECO:0000313" key="5">
    <source>
        <dbReference type="Proteomes" id="UP000026961"/>
    </source>
</evidence>
<dbReference type="Pfam" id="PF13812">
    <property type="entry name" value="PPR_3"/>
    <property type="match status" value="2"/>
</dbReference>
<reference evidence="4" key="2">
    <citation type="submission" date="2018-05" db="EMBL/GenBank/DDBJ databases">
        <title>OgluRS3 (Oryza glumaepatula Reference Sequence Version 3).</title>
        <authorList>
            <person name="Zhang J."/>
            <person name="Kudrna D."/>
            <person name="Lee S."/>
            <person name="Talag J."/>
            <person name="Welchert J."/>
            <person name="Wing R.A."/>
        </authorList>
    </citation>
    <scope>NUCLEOTIDE SEQUENCE [LARGE SCALE GENOMIC DNA]</scope>
</reference>
<proteinExistence type="inferred from homology"/>
<dbReference type="Proteomes" id="UP000026961">
    <property type="component" value="Chromosome 2"/>
</dbReference>
<comment type="similarity">
    <text evidence="1">Belongs to the PPR family. P subfamily.</text>
</comment>
<evidence type="ECO:0000256" key="1">
    <source>
        <dbReference type="ARBA" id="ARBA00007626"/>
    </source>
</evidence>
<dbReference type="PANTHER" id="PTHR47447">
    <property type="entry name" value="OS03G0856100 PROTEIN"/>
    <property type="match status" value="1"/>
</dbReference>
<keyword evidence="3" id="KW-0809">Transit peptide</keyword>
<keyword evidence="5" id="KW-1185">Reference proteome</keyword>
<dbReference type="EnsemblPlants" id="OGLUM02G00750.1">
    <property type="protein sequence ID" value="OGLUM02G00750.1"/>
    <property type="gene ID" value="OGLUM02G00750"/>
</dbReference>
<dbReference type="InterPro" id="IPR002885">
    <property type="entry name" value="PPR_rpt"/>
</dbReference>
<protein>
    <recommendedName>
        <fullName evidence="6">Pentacotripeptide-repeat region of PRORP domain-containing protein</fullName>
    </recommendedName>
</protein>
<evidence type="ECO:0000256" key="2">
    <source>
        <dbReference type="ARBA" id="ARBA00022737"/>
    </source>
</evidence>
<dbReference type="PANTHER" id="PTHR47447:SF7">
    <property type="entry name" value="PENTATRICOPEPTIDE REPEAT-CONTAINING PROTEIN"/>
    <property type="match status" value="1"/>
</dbReference>
<keyword evidence="2" id="KW-0677">Repeat</keyword>
<dbReference type="HOGENOM" id="CLU_1725147_0_0_1"/>
<dbReference type="GO" id="GO:0045727">
    <property type="term" value="P:positive regulation of translation"/>
    <property type="evidence" value="ECO:0007669"/>
    <property type="project" value="TreeGrafter"/>
</dbReference>
<sequence>MEDDAVAPDLVLFSNLIHLALRGGDAPKALALFSRLRGAAGIKPDLKAYNAAIAANRLLLHDMPSDGVAPDAESYSPILAVLARRGRHLAVVSLFTHMRVKPDLSVFNIVLKAYAQPPGVHAAAVVGGFLFLLGLRHDELGVVIDGSHARAR</sequence>